<proteinExistence type="inferred from homology"/>
<dbReference type="EMBL" id="PVTO01000020">
    <property type="protein sequence ID" value="PRY80959.1"/>
    <property type="molecule type" value="Genomic_DNA"/>
</dbReference>
<dbReference type="GO" id="GO:0009249">
    <property type="term" value="P:protein lipoylation"/>
    <property type="evidence" value="ECO:0007669"/>
    <property type="project" value="UniProtKB-UniRule"/>
</dbReference>
<dbReference type="PANTHER" id="PTHR43679:SF2">
    <property type="entry name" value="OCTANOYL-[GCVH]:PROTEIN N-OCTANOYLTRANSFERASE"/>
    <property type="match status" value="1"/>
</dbReference>
<comment type="function">
    <text evidence="3">Catalyzes the amidotransfer (transamidation) of the octanoyl moiety from octanoyl-GcvH to the lipoyl domain of the E2 subunit of lipoate-dependent enzymes.</text>
</comment>
<dbReference type="PANTHER" id="PTHR43679">
    <property type="entry name" value="OCTANOYLTRANSFERASE LIPM-RELATED"/>
    <property type="match status" value="1"/>
</dbReference>
<evidence type="ECO:0000313" key="6">
    <source>
        <dbReference type="Proteomes" id="UP000238205"/>
    </source>
</evidence>
<dbReference type="SUPFAM" id="SSF55681">
    <property type="entry name" value="Class II aaRS and biotin synthetases"/>
    <property type="match status" value="1"/>
</dbReference>
<evidence type="ECO:0000259" key="4">
    <source>
        <dbReference type="PROSITE" id="PS51733"/>
    </source>
</evidence>
<sequence>MTVELSFLSQYRHPFLLFDELPDAYTEHPFAPFALTDAFIKEAGETAQPILHFWQTSPLIILGMMDTKLPYLSDALPSFSRHGYPYIVRNSGGLAVVGDKGVLNFSMIFPEEDERLPIDDAYARMHHVIQAAFASFGKSIEAYEIKDSYCPGDFDLSIAGRKIAGISQRRIRGGIAIMIYLSVSGDQHTRAQMVREFYDKGLKGTKTKWNFPAVDPNVMTTLEEAFDTPMTIDDAKRLLLAAFEPVSLQKGELSSTIRGSYSEGFEKMTVRNDKLLP</sequence>
<dbReference type="InterPro" id="IPR004143">
    <property type="entry name" value="BPL_LPL_catalytic"/>
</dbReference>
<dbReference type="OrthoDB" id="2080934at2"/>
<comment type="caution">
    <text evidence="5">The sequence shown here is derived from an EMBL/GenBank/DDBJ whole genome shotgun (WGS) entry which is preliminary data.</text>
</comment>
<dbReference type="Proteomes" id="UP000238205">
    <property type="component" value="Unassembled WGS sequence"/>
</dbReference>
<feature type="site" description="Lowers pKa of active site Cys" evidence="3">
    <location>
        <position position="162"/>
    </location>
</feature>
<comment type="similarity">
    <text evidence="3">Belongs to the octanoyltransferase LipL family.</text>
</comment>
<organism evidence="5 6">
    <name type="scientific">Alkalibacterium olivapovliticus</name>
    <dbReference type="NCBI Taxonomy" id="99907"/>
    <lineage>
        <taxon>Bacteria</taxon>
        <taxon>Bacillati</taxon>
        <taxon>Bacillota</taxon>
        <taxon>Bacilli</taxon>
        <taxon>Lactobacillales</taxon>
        <taxon>Carnobacteriaceae</taxon>
        <taxon>Alkalibacterium</taxon>
    </lineage>
</organism>
<dbReference type="AlphaFoldDB" id="A0A2T0W5E8"/>
<reference evidence="5 6" key="1">
    <citation type="submission" date="2018-03" db="EMBL/GenBank/DDBJ databases">
        <title>Genomic Encyclopedia of Archaeal and Bacterial Type Strains, Phase II (KMG-II): from individual species to whole genera.</title>
        <authorList>
            <person name="Goeker M."/>
        </authorList>
    </citation>
    <scope>NUCLEOTIDE SEQUENCE [LARGE SCALE GENOMIC DNA]</scope>
    <source>
        <strain evidence="5 6">DSM 13175</strain>
    </source>
</reference>
<accession>A0A2T0W5E8</accession>
<dbReference type="InterPro" id="IPR050664">
    <property type="entry name" value="Octanoyltrans_LipM/LipL"/>
</dbReference>
<evidence type="ECO:0000256" key="2">
    <source>
        <dbReference type="ARBA" id="ARBA00023315"/>
    </source>
</evidence>
<dbReference type="InterPro" id="IPR045864">
    <property type="entry name" value="aa-tRNA-synth_II/BPL/LPL"/>
</dbReference>
<dbReference type="EC" id="2.3.1.204" evidence="3"/>
<comment type="catalytic activity">
    <reaction evidence="3">
        <text>N(6)-octanoyl-L-lysyl-[glycine-cleavage complex H protein] + L-lysyl-[lipoyl-carrier protein] = N(6)-octanoyl-L-lysyl-[lipoyl-carrier protein] + L-lysyl-[glycine-cleavage complex H protein]</text>
        <dbReference type="Rhea" id="RHEA:20213"/>
        <dbReference type="Rhea" id="RHEA-COMP:10500"/>
        <dbReference type="Rhea" id="RHEA-COMP:10501"/>
        <dbReference type="Rhea" id="RHEA-COMP:10503"/>
        <dbReference type="Rhea" id="RHEA-COMP:10504"/>
        <dbReference type="ChEBI" id="CHEBI:29969"/>
        <dbReference type="ChEBI" id="CHEBI:78809"/>
        <dbReference type="EC" id="2.3.1.204"/>
    </reaction>
</comment>
<evidence type="ECO:0000256" key="1">
    <source>
        <dbReference type="ARBA" id="ARBA00022679"/>
    </source>
</evidence>
<keyword evidence="6" id="KW-1185">Reference proteome</keyword>
<gene>
    <name evidence="3" type="primary">lipL</name>
    <name evidence="5" type="ORF">CLV38_12019</name>
</gene>
<dbReference type="GO" id="GO:0009107">
    <property type="term" value="P:lipoate biosynthetic process"/>
    <property type="evidence" value="ECO:0007669"/>
    <property type="project" value="UniProtKB-UniRule"/>
</dbReference>
<feature type="active site" description="Acyl-thioester intermediate" evidence="3">
    <location>
        <position position="150"/>
    </location>
</feature>
<keyword evidence="2 3" id="KW-0012">Acyltransferase</keyword>
<evidence type="ECO:0000256" key="3">
    <source>
        <dbReference type="HAMAP-Rule" id="MF_02119"/>
    </source>
</evidence>
<dbReference type="Gene3D" id="3.30.930.10">
    <property type="entry name" value="Bira Bifunctional Protein, Domain 2"/>
    <property type="match status" value="1"/>
</dbReference>
<keyword evidence="1 3" id="KW-0808">Transferase</keyword>
<comment type="miscellaneous">
    <text evidence="3">The reaction proceeds via a thioester-linked acyl-enzyme intermediate.</text>
</comment>
<dbReference type="HAMAP" id="MF_02119">
    <property type="entry name" value="LipL"/>
    <property type="match status" value="1"/>
</dbReference>
<name>A0A2T0W5E8_9LACT</name>
<dbReference type="CDD" id="cd16443">
    <property type="entry name" value="LplA"/>
    <property type="match status" value="1"/>
</dbReference>
<dbReference type="InterPro" id="IPR024897">
    <property type="entry name" value="LipL"/>
</dbReference>
<protein>
    <recommendedName>
        <fullName evidence="3">Octanoyl-[GcvH]:protein N-octanoyltransferase</fullName>
        <ecNumber evidence="3">2.3.1.204</ecNumber>
    </recommendedName>
    <alternativeName>
        <fullName evidence="3">Octanoyl-[GcvH]:E2 amidotransferase</fullName>
    </alternativeName>
</protein>
<evidence type="ECO:0000313" key="5">
    <source>
        <dbReference type="EMBL" id="PRY80959.1"/>
    </source>
</evidence>
<feature type="domain" description="BPL/LPL catalytic" evidence="4">
    <location>
        <begin position="45"/>
        <end position="230"/>
    </location>
</feature>
<dbReference type="Pfam" id="PF21948">
    <property type="entry name" value="LplA-B_cat"/>
    <property type="match status" value="1"/>
</dbReference>
<dbReference type="GO" id="GO:0033819">
    <property type="term" value="F:lipoyl(octanoyl) transferase activity"/>
    <property type="evidence" value="ECO:0007669"/>
    <property type="project" value="InterPro"/>
</dbReference>
<comment type="pathway">
    <text evidence="3">Protein modification; protein lipoylation via endogenous pathway; protein N(6)-(lipoyl)lysine from octanoyl-[acyl-carrier-protein].</text>
</comment>
<dbReference type="PROSITE" id="PS51733">
    <property type="entry name" value="BPL_LPL_CATALYTIC"/>
    <property type="match status" value="1"/>
</dbReference>